<feature type="domain" description="Molybdopterin-guanine dinucleotide biosynthesis protein B (MobB)" evidence="1">
    <location>
        <begin position="3"/>
        <end position="136"/>
    </location>
</feature>
<dbReference type="CDD" id="cd03116">
    <property type="entry name" value="MobB"/>
    <property type="match status" value="1"/>
</dbReference>
<proteinExistence type="predicted"/>
<dbReference type="InterPro" id="IPR027417">
    <property type="entry name" value="P-loop_NTPase"/>
</dbReference>
<name>A0A940Y9D9_9BURK</name>
<dbReference type="InterPro" id="IPR052539">
    <property type="entry name" value="MGD_biosynthesis_adapter"/>
</dbReference>
<dbReference type="GO" id="GO:0006777">
    <property type="term" value="P:Mo-molybdopterin cofactor biosynthetic process"/>
    <property type="evidence" value="ECO:0007669"/>
    <property type="project" value="InterPro"/>
</dbReference>
<dbReference type="AlphaFoldDB" id="A0A940Y9D9"/>
<dbReference type="GO" id="GO:0005525">
    <property type="term" value="F:GTP binding"/>
    <property type="evidence" value="ECO:0007669"/>
    <property type="project" value="InterPro"/>
</dbReference>
<dbReference type="Gene3D" id="3.40.50.300">
    <property type="entry name" value="P-loop containing nucleotide triphosphate hydrolases"/>
    <property type="match status" value="1"/>
</dbReference>
<reference evidence="2 3" key="1">
    <citation type="submission" date="2021-04" db="EMBL/GenBank/DDBJ databases">
        <title>The genome sequence of Ideonella sp. 3Y2.</title>
        <authorList>
            <person name="Liu Y."/>
        </authorList>
    </citation>
    <scope>NUCLEOTIDE SEQUENCE [LARGE SCALE GENOMIC DNA]</scope>
    <source>
        <strain evidence="2 3">3Y2</strain>
    </source>
</reference>
<dbReference type="PANTHER" id="PTHR40072:SF1">
    <property type="entry name" value="MOLYBDOPTERIN-GUANINE DINUCLEOTIDE BIOSYNTHESIS ADAPTER PROTEIN"/>
    <property type="match status" value="1"/>
</dbReference>
<evidence type="ECO:0000259" key="1">
    <source>
        <dbReference type="Pfam" id="PF03205"/>
    </source>
</evidence>
<sequence>MKVIGLAGYSGSGKTTLIEQLIAGLKAAGQRVSVVKHAHKDSFDIDHPGKDSWRHRQAGALEVVVANARRMALIREFPQPVEIEPHALLAELAPCDWALVEGFKHGDLPKIEVWRAALGRPAMYPNDPFIVGIATDDPAALPEPTGLPVFRLDAPEALLAHLLASGERYQYTQGHHG</sequence>
<evidence type="ECO:0000313" key="3">
    <source>
        <dbReference type="Proteomes" id="UP000676246"/>
    </source>
</evidence>
<dbReference type="Pfam" id="PF03205">
    <property type="entry name" value="MobB"/>
    <property type="match status" value="1"/>
</dbReference>
<dbReference type="Proteomes" id="UP000676246">
    <property type="component" value="Unassembled WGS sequence"/>
</dbReference>
<keyword evidence="3" id="KW-1185">Reference proteome</keyword>
<organism evidence="2 3">
    <name type="scientific">Ideonella alba</name>
    <dbReference type="NCBI Taxonomy" id="2824118"/>
    <lineage>
        <taxon>Bacteria</taxon>
        <taxon>Pseudomonadati</taxon>
        <taxon>Pseudomonadota</taxon>
        <taxon>Betaproteobacteria</taxon>
        <taxon>Burkholderiales</taxon>
        <taxon>Sphaerotilaceae</taxon>
        <taxon>Ideonella</taxon>
    </lineage>
</organism>
<gene>
    <name evidence="2" type="primary">mobB</name>
    <name evidence="2" type="ORF">KAK03_12405</name>
</gene>
<dbReference type="SUPFAM" id="SSF52540">
    <property type="entry name" value="P-loop containing nucleoside triphosphate hydrolases"/>
    <property type="match status" value="1"/>
</dbReference>
<protein>
    <submittedName>
        <fullName evidence="2">Molybdopterin-guanine dinucleotide biosynthesis protein B</fullName>
    </submittedName>
</protein>
<accession>A0A940Y9D9</accession>
<dbReference type="PANTHER" id="PTHR40072">
    <property type="entry name" value="MOLYBDOPTERIN-GUANINE DINUCLEOTIDE BIOSYNTHESIS ADAPTER PROTEIN-RELATED"/>
    <property type="match status" value="1"/>
</dbReference>
<dbReference type="NCBIfam" id="TIGR00176">
    <property type="entry name" value="mobB"/>
    <property type="match status" value="1"/>
</dbReference>
<dbReference type="InterPro" id="IPR004435">
    <property type="entry name" value="MobB_dom"/>
</dbReference>
<dbReference type="RefSeq" id="WP_210854275.1">
    <property type="nucleotide sequence ID" value="NZ_JAGQDD010000008.1"/>
</dbReference>
<evidence type="ECO:0000313" key="2">
    <source>
        <dbReference type="EMBL" id="MBQ0931288.1"/>
    </source>
</evidence>
<dbReference type="EMBL" id="JAGQDD010000008">
    <property type="protein sequence ID" value="MBQ0931288.1"/>
    <property type="molecule type" value="Genomic_DNA"/>
</dbReference>
<comment type="caution">
    <text evidence="2">The sequence shown here is derived from an EMBL/GenBank/DDBJ whole genome shotgun (WGS) entry which is preliminary data.</text>
</comment>